<dbReference type="InParanoid" id="A0A165JJ37"/>
<evidence type="ECO:0000313" key="3">
    <source>
        <dbReference type="EMBL" id="KZT61903.1"/>
    </source>
</evidence>
<evidence type="ECO:0000256" key="2">
    <source>
        <dbReference type="SAM" id="SignalP"/>
    </source>
</evidence>
<gene>
    <name evidence="3" type="ORF">CALCODRAFT_479653</name>
</gene>
<reference evidence="3 4" key="1">
    <citation type="journal article" date="2016" name="Mol. Biol. Evol.">
        <title>Comparative Genomics of Early-Diverging Mushroom-Forming Fungi Provides Insights into the Origins of Lignocellulose Decay Capabilities.</title>
        <authorList>
            <person name="Nagy L.G."/>
            <person name="Riley R."/>
            <person name="Tritt A."/>
            <person name="Adam C."/>
            <person name="Daum C."/>
            <person name="Floudas D."/>
            <person name="Sun H."/>
            <person name="Yadav J.S."/>
            <person name="Pangilinan J."/>
            <person name="Larsson K.H."/>
            <person name="Matsuura K."/>
            <person name="Barry K."/>
            <person name="Labutti K."/>
            <person name="Kuo R."/>
            <person name="Ohm R.A."/>
            <person name="Bhattacharya S.S."/>
            <person name="Shirouzu T."/>
            <person name="Yoshinaga Y."/>
            <person name="Martin F.M."/>
            <person name="Grigoriev I.V."/>
            <person name="Hibbett D.S."/>
        </authorList>
    </citation>
    <scope>NUCLEOTIDE SEQUENCE [LARGE SCALE GENOMIC DNA]</scope>
    <source>
        <strain evidence="3 4">HHB12733</strain>
    </source>
</reference>
<evidence type="ECO:0000313" key="4">
    <source>
        <dbReference type="Proteomes" id="UP000076842"/>
    </source>
</evidence>
<feature type="signal peptide" evidence="2">
    <location>
        <begin position="1"/>
        <end position="24"/>
    </location>
</feature>
<dbReference type="AlphaFoldDB" id="A0A165JJ37"/>
<feature type="compositionally biased region" description="Polar residues" evidence="1">
    <location>
        <begin position="26"/>
        <end position="35"/>
    </location>
</feature>
<feature type="chain" id="PRO_5007860124" evidence="2">
    <location>
        <begin position="25"/>
        <end position="66"/>
    </location>
</feature>
<feature type="region of interest" description="Disordered" evidence="1">
    <location>
        <begin position="23"/>
        <end position="47"/>
    </location>
</feature>
<keyword evidence="4" id="KW-1185">Reference proteome</keyword>
<evidence type="ECO:0000256" key="1">
    <source>
        <dbReference type="SAM" id="MobiDB-lite"/>
    </source>
</evidence>
<organism evidence="3 4">
    <name type="scientific">Calocera cornea HHB12733</name>
    <dbReference type="NCBI Taxonomy" id="1353952"/>
    <lineage>
        <taxon>Eukaryota</taxon>
        <taxon>Fungi</taxon>
        <taxon>Dikarya</taxon>
        <taxon>Basidiomycota</taxon>
        <taxon>Agaricomycotina</taxon>
        <taxon>Dacrymycetes</taxon>
        <taxon>Dacrymycetales</taxon>
        <taxon>Dacrymycetaceae</taxon>
        <taxon>Calocera</taxon>
    </lineage>
</organism>
<sequence>MFALRSLNLFVLALLFLAMSPALASPTPTEPSMTNAERFRRGLPPNKPIKLYNASIVDTARKARRS</sequence>
<proteinExistence type="predicted"/>
<protein>
    <submittedName>
        <fullName evidence="3">Uncharacterized protein</fullName>
    </submittedName>
</protein>
<name>A0A165JJ37_9BASI</name>
<dbReference type="EMBL" id="KV423920">
    <property type="protein sequence ID" value="KZT61903.1"/>
    <property type="molecule type" value="Genomic_DNA"/>
</dbReference>
<dbReference type="Proteomes" id="UP000076842">
    <property type="component" value="Unassembled WGS sequence"/>
</dbReference>
<accession>A0A165JJ37</accession>
<keyword evidence="2" id="KW-0732">Signal</keyword>